<dbReference type="PANTHER" id="PTHR46113:SF1">
    <property type="entry name" value="PEPTIDASE M17 LEUCYL AMINOPEPTIDASE N-TERMINAL DOMAIN-CONTAINING PROTEIN"/>
    <property type="match status" value="1"/>
</dbReference>
<dbReference type="Proteomes" id="UP001329430">
    <property type="component" value="Chromosome 4"/>
</dbReference>
<keyword evidence="2" id="KW-1185">Reference proteome</keyword>
<dbReference type="PANTHER" id="PTHR46113">
    <property type="entry name" value="SNAC DOMAIN-CONTAINING PROTEIN"/>
    <property type="match status" value="1"/>
</dbReference>
<dbReference type="EMBL" id="JAVRBK010000004">
    <property type="protein sequence ID" value="KAK5645149.1"/>
    <property type="molecule type" value="Genomic_DNA"/>
</dbReference>
<evidence type="ECO:0000313" key="1">
    <source>
        <dbReference type="EMBL" id="KAK5645149.1"/>
    </source>
</evidence>
<reference evidence="1 2" key="1">
    <citation type="journal article" date="2024" name="Insects">
        <title>An Improved Chromosome-Level Genome Assembly of the Firefly Pyrocoelia pectoralis.</title>
        <authorList>
            <person name="Fu X."/>
            <person name="Meyer-Rochow V.B."/>
            <person name="Ballantyne L."/>
            <person name="Zhu X."/>
        </authorList>
    </citation>
    <scope>NUCLEOTIDE SEQUENCE [LARGE SCALE GENOMIC DNA]</scope>
    <source>
        <strain evidence="1">XCY_ONT2</strain>
    </source>
</reference>
<accession>A0AAN7VJS2</accession>
<protein>
    <submittedName>
        <fullName evidence="1">Uncharacterized protein</fullName>
    </submittedName>
</protein>
<comment type="caution">
    <text evidence="1">The sequence shown here is derived from an EMBL/GenBank/DDBJ whole genome shotgun (WGS) entry which is preliminary data.</text>
</comment>
<evidence type="ECO:0000313" key="2">
    <source>
        <dbReference type="Proteomes" id="UP001329430"/>
    </source>
</evidence>
<name>A0AAN7VJS2_9COLE</name>
<organism evidence="1 2">
    <name type="scientific">Pyrocoelia pectoralis</name>
    <dbReference type="NCBI Taxonomy" id="417401"/>
    <lineage>
        <taxon>Eukaryota</taxon>
        <taxon>Metazoa</taxon>
        <taxon>Ecdysozoa</taxon>
        <taxon>Arthropoda</taxon>
        <taxon>Hexapoda</taxon>
        <taxon>Insecta</taxon>
        <taxon>Pterygota</taxon>
        <taxon>Neoptera</taxon>
        <taxon>Endopterygota</taxon>
        <taxon>Coleoptera</taxon>
        <taxon>Polyphaga</taxon>
        <taxon>Elateriformia</taxon>
        <taxon>Elateroidea</taxon>
        <taxon>Lampyridae</taxon>
        <taxon>Lampyrinae</taxon>
        <taxon>Pyrocoelia</taxon>
    </lineage>
</organism>
<dbReference type="AlphaFoldDB" id="A0AAN7VJS2"/>
<gene>
    <name evidence="1" type="ORF">RI129_006449</name>
</gene>
<proteinExistence type="predicted"/>
<sequence>MAKLIYSMKIYLFRSQFKLTTRELSRLQDFNVFVLQIYLKCWYTSPCGASTPYNDLKLLKELDNYKEVSKVIAAAAVKSFSGHLWYLSETLVGLPFFDSKVPSELKVKMMTTIQTKQLCDFVSQNTLKLFAALEITKDFLNQDPGTLENNKDFLEGRRRIQNLKVVNDAAERGISLIQSFNGIITNQEEQKQYLLQVIEKHRQDFPNSNKSTVVAKTVN</sequence>